<protein>
    <submittedName>
        <fullName evidence="2">Uncharacterized protein</fullName>
    </submittedName>
</protein>
<dbReference type="Proteomes" id="UP000887565">
    <property type="component" value="Unplaced"/>
</dbReference>
<proteinExistence type="predicted"/>
<dbReference type="AlphaFoldDB" id="A0A915IG76"/>
<evidence type="ECO:0000313" key="1">
    <source>
        <dbReference type="Proteomes" id="UP000887565"/>
    </source>
</evidence>
<reference evidence="2" key="1">
    <citation type="submission" date="2022-11" db="UniProtKB">
        <authorList>
            <consortium name="WormBaseParasite"/>
        </authorList>
    </citation>
    <scope>IDENTIFICATION</scope>
</reference>
<evidence type="ECO:0000313" key="2">
    <source>
        <dbReference type="WBParaSite" id="nRc.2.0.1.t12804-RA"/>
    </source>
</evidence>
<name>A0A915IG76_ROMCU</name>
<keyword evidence="1" id="KW-1185">Reference proteome</keyword>
<accession>A0A915IG76</accession>
<dbReference type="WBParaSite" id="nRc.2.0.1.t12804-RA">
    <property type="protein sequence ID" value="nRc.2.0.1.t12804-RA"/>
    <property type="gene ID" value="nRc.2.0.1.g12804"/>
</dbReference>
<organism evidence="1 2">
    <name type="scientific">Romanomermis culicivorax</name>
    <name type="common">Nematode worm</name>
    <dbReference type="NCBI Taxonomy" id="13658"/>
    <lineage>
        <taxon>Eukaryota</taxon>
        <taxon>Metazoa</taxon>
        <taxon>Ecdysozoa</taxon>
        <taxon>Nematoda</taxon>
        <taxon>Enoplea</taxon>
        <taxon>Dorylaimia</taxon>
        <taxon>Mermithida</taxon>
        <taxon>Mermithoidea</taxon>
        <taxon>Mermithidae</taxon>
        <taxon>Romanomermis</taxon>
    </lineage>
</organism>
<sequence length="70" mass="7641">MSYINAHRNVSIPGPQITSVQHSCRIAKQPTSIIPDTSSKISVPVLHEEPVSSTDPSATATKHLRYCLWG</sequence>